<accession>A0AAD9KM38</accession>
<dbReference type="SUPFAM" id="SSF53850">
    <property type="entry name" value="Periplasmic binding protein-like II"/>
    <property type="match status" value="1"/>
</dbReference>
<sequence>MGFGVDMVMEACAAAKKMCAPVYVKDMAECWDSMKQRSRGLNDRWYDSVVNMMETSTRGMSYSFVGQYAREPMAYLYARSDAAFDHMDMDTHKVGFVNGLWLSPMCMKMMKKMPSNVMYMADYHELMLALDDGKIDVAFMEERMANGYKKVSSRMQCAKYGPSIMARKDMEYQLYWVKDALKMVYSSGKYNRMCYVAKKAYGE</sequence>
<gene>
    <name evidence="1" type="ORF">NP493_848g01034</name>
</gene>
<dbReference type="AlphaFoldDB" id="A0AAD9KM38"/>
<name>A0AAD9KM38_RIDPI</name>
<reference evidence="1" key="1">
    <citation type="journal article" date="2023" name="Mol. Biol. Evol.">
        <title>Third-Generation Sequencing Reveals the Adaptive Role of the Epigenome in Three Deep-Sea Polychaetes.</title>
        <authorList>
            <person name="Perez M."/>
            <person name="Aroh O."/>
            <person name="Sun Y."/>
            <person name="Lan Y."/>
            <person name="Juniper S.K."/>
            <person name="Young C.R."/>
            <person name="Angers B."/>
            <person name="Qian P.Y."/>
        </authorList>
    </citation>
    <scope>NUCLEOTIDE SEQUENCE</scope>
    <source>
        <strain evidence="1">R07B-5</strain>
    </source>
</reference>
<keyword evidence="2" id="KW-1185">Reference proteome</keyword>
<evidence type="ECO:0008006" key="3">
    <source>
        <dbReference type="Google" id="ProtNLM"/>
    </source>
</evidence>
<dbReference type="Proteomes" id="UP001209878">
    <property type="component" value="Unassembled WGS sequence"/>
</dbReference>
<evidence type="ECO:0000313" key="1">
    <source>
        <dbReference type="EMBL" id="KAK2173796.1"/>
    </source>
</evidence>
<organism evidence="1 2">
    <name type="scientific">Ridgeia piscesae</name>
    <name type="common">Tubeworm</name>
    <dbReference type="NCBI Taxonomy" id="27915"/>
    <lineage>
        <taxon>Eukaryota</taxon>
        <taxon>Metazoa</taxon>
        <taxon>Spiralia</taxon>
        <taxon>Lophotrochozoa</taxon>
        <taxon>Annelida</taxon>
        <taxon>Polychaeta</taxon>
        <taxon>Sedentaria</taxon>
        <taxon>Canalipalpata</taxon>
        <taxon>Sabellida</taxon>
        <taxon>Siboglinidae</taxon>
        <taxon>Ridgeia</taxon>
    </lineage>
</organism>
<proteinExistence type="predicted"/>
<comment type="caution">
    <text evidence="1">The sequence shown here is derived from an EMBL/GenBank/DDBJ whole genome shotgun (WGS) entry which is preliminary data.</text>
</comment>
<dbReference type="Gene3D" id="3.40.190.10">
    <property type="entry name" value="Periplasmic binding protein-like II"/>
    <property type="match status" value="2"/>
</dbReference>
<evidence type="ECO:0000313" key="2">
    <source>
        <dbReference type="Proteomes" id="UP001209878"/>
    </source>
</evidence>
<dbReference type="EMBL" id="JAODUO010000848">
    <property type="protein sequence ID" value="KAK2173796.1"/>
    <property type="molecule type" value="Genomic_DNA"/>
</dbReference>
<protein>
    <recommendedName>
        <fullName evidence="3">Solute-binding protein family 3/N-terminal domain-containing protein</fullName>
    </recommendedName>
</protein>